<reference evidence="2 3" key="1">
    <citation type="submission" date="2020-03" db="EMBL/GenBank/DDBJ databases">
        <title>Bacterial isolates of synthetic phycosphere.</title>
        <authorList>
            <person name="Fu H."/>
            <person name="Moran M.A."/>
        </authorList>
    </citation>
    <scope>NUCLEOTIDE SEQUENCE [LARGE SCALE GENOMIC DNA]</scope>
    <source>
        <strain evidence="2 3">HF1</strain>
    </source>
</reference>
<sequence>MLIALALIGAGGYLAFGTVEFLFLSNPYLNTLIGLVFVIGLFSCFAQVFQLMNSVEWIKRFVREQQTRQAPALLAPLATLLRSRGARMQLSNSSTRSILDSVASRIDEDREITKYLGNTLIFLGLLGTFYGLATTLPALVDTIRNLNADGQSGSDVFTKLQQGLESQLGGMGTAFSSSLLGLAGSLIVGLLELFAGHGQNRFYRELEEWLSSITRLGFASGDEATGGEGTEYGGVLDQMADQIDQLADLFHRAEERRAHTDVQIANLTGALTMLAQRLEQDDPRPALTASAEAQQRLVERLRESGVDGIDAESRMRLRSIDVQLLKILEELSAGRQETMAEIRAEVGALARGLRQQRRQGE</sequence>
<feature type="transmembrane region" description="Helical" evidence="1">
    <location>
        <begin position="120"/>
        <end position="140"/>
    </location>
</feature>
<dbReference type="Proteomes" id="UP000709466">
    <property type="component" value="Unassembled WGS sequence"/>
</dbReference>
<protein>
    <submittedName>
        <fullName evidence="2">Biopolymer transporter ExbB</fullName>
    </submittedName>
</protein>
<accession>A0ABX0VTI3</accession>
<comment type="caution">
    <text evidence="2">The sequence shown here is derived from an EMBL/GenBank/DDBJ whole genome shotgun (WGS) entry which is preliminary data.</text>
</comment>
<evidence type="ECO:0000313" key="3">
    <source>
        <dbReference type="Proteomes" id="UP000709466"/>
    </source>
</evidence>
<name>A0ABX0VTI3_9RHOB</name>
<feature type="transmembrane region" description="Helical" evidence="1">
    <location>
        <begin position="27"/>
        <end position="49"/>
    </location>
</feature>
<feature type="transmembrane region" description="Helical" evidence="1">
    <location>
        <begin position="174"/>
        <end position="195"/>
    </location>
</feature>
<evidence type="ECO:0000256" key="1">
    <source>
        <dbReference type="SAM" id="Phobius"/>
    </source>
</evidence>
<evidence type="ECO:0000313" key="2">
    <source>
        <dbReference type="EMBL" id="NIY71029.1"/>
    </source>
</evidence>
<keyword evidence="1" id="KW-1133">Transmembrane helix</keyword>
<dbReference type="EMBL" id="JAATOP010000001">
    <property type="protein sequence ID" value="NIY71029.1"/>
    <property type="molecule type" value="Genomic_DNA"/>
</dbReference>
<keyword evidence="3" id="KW-1185">Reference proteome</keyword>
<proteinExistence type="predicted"/>
<gene>
    <name evidence="2" type="ORF">HCZ30_01110</name>
</gene>
<organism evidence="2 3">
    <name type="scientific">Marivivens donghaensis</name>
    <dbReference type="NCBI Taxonomy" id="1699413"/>
    <lineage>
        <taxon>Bacteria</taxon>
        <taxon>Pseudomonadati</taxon>
        <taxon>Pseudomonadota</taxon>
        <taxon>Alphaproteobacteria</taxon>
        <taxon>Rhodobacterales</taxon>
        <taxon>Paracoccaceae</taxon>
        <taxon>Marivivens group</taxon>
        <taxon>Marivivens</taxon>
    </lineage>
</organism>
<keyword evidence="1" id="KW-0472">Membrane</keyword>
<keyword evidence="1" id="KW-0812">Transmembrane</keyword>